<dbReference type="Proteomes" id="UP001062846">
    <property type="component" value="Chromosome 6"/>
</dbReference>
<evidence type="ECO:0000313" key="1">
    <source>
        <dbReference type="EMBL" id="KAI8550513.1"/>
    </source>
</evidence>
<dbReference type="EMBL" id="CM046393">
    <property type="protein sequence ID" value="KAI8550513.1"/>
    <property type="molecule type" value="Genomic_DNA"/>
</dbReference>
<gene>
    <name evidence="1" type="ORF">RHMOL_Rhmol06G0112700</name>
</gene>
<proteinExistence type="predicted"/>
<protein>
    <submittedName>
        <fullName evidence="1">Uncharacterized protein</fullName>
    </submittedName>
</protein>
<comment type="caution">
    <text evidence="1">The sequence shown here is derived from an EMBL/GenBank/DDBJ whole genome shotgun (WGS) entry which is preliminary data.</text>
</comment>
<evidence type="ECO:0000313" key="2">
    <source>
        <dbReference type="Proteomes" id="UP001062846"/>
    </source>
</evidence>
<organism evidence="1 2">
    <name type="scientific">Rhododendron molle</name>
    <name type="common">Chinese azalea</name>
    <name type="synonym">Azalea mollis</name>
    <dbReference type="NCBI Taxonomy" id="49168"/>
    <lineage>
        <taxon>Eukaryota</taxon>
        <taxon>Viridiplantae</taxon>
        <taxon>Streptophyta</taxon>
        <taxon>Embryophyta</taxon>
        <taxon>Tracheophyta</taxon>
        <taxon>Spermatophyta</taxon>
        <taxon>Magnoliopsida</taxon>
        <taxon>eudicotyledons</taxon>
        <taxon>Gunneridae</taxon>
        <taxon>Pentapetalae</taxon>
        <taxon>asterids</taxon>
        <taxon>Ericales</taxon>
        <taxon>Ericaceae</taxon>
        <taxon>Ericoideae</taxon>
        <taxon>Rhodoreae</taxon>
        <taxon>Rhododendron</taxon>
    </lineage>
</organism>
<keyword evidence="2" id="KW-1185">Reference proteome</keyword>
<name>A0ACC0ND57_RHOML</name>
<reference evidence="1" key="1">
    <citation type="submission" date="2022-02" db="EMBL/GenBank/DDBJ databases">
        <title>Plant Genome Project.</title>
        <authorList>
            <person name="Zhang R.-G."/>
        </authorList>
    </citation>
    <scope>NUCLEOTIDE SEQUENCE</scope>
    <source>
        <strain evidence="1">AT1</strain>
    </source>
</reference>
<accession>A0ACC0ND57</accession>
<sequence>MGQGSNIPVLANLTFDEVHSQLCNSNKPLNCTTNLDELVKNFLSPDQEHQSIKNLASSFSYSSTSSSSSLVFRGNFNLNGTHSRKTADEVWGEIIHDDSVFNPRLLRAVDPTVVVATQQEDWFKLPMQSVDLNFQVGIENPPLESPMPIVPRFSLDSQVGFENKCSFKDEKMEKTAERRQKRMMKNRESAARSRARKQAHTNQLEHMVFLLRRTNNWLKKKKEINMLLSSHSTSKPRFQLRRTSSLLF</sequence>